<protein>
    <submittedName>
        <fullName evidence="2">RimJ/RimL family protein N-acetyltransferase</fullName>
    </submittedName>
</protein>
<dbReference type="RefSeq" id="WP_354369405.1">
    <property type="nucleotide sequence ID" value="NZ_JBEPLN010000025.1"/>
</dbReference>
<dbReference type="PANTHER" id="PTHR43617:SF22">
    <property type="entry name" value="L-AMINO ACID N-ACETYLTRANSFERASE AAAT"/>
    <property type="match status" value="1"/>
</dbReference>
<accession>A0ABV2JG89</accession>
<dbReference type="PANTHER" id="PTHR43617">
    <property type="entry name" value="L-AMINO ACID N-ACETYLTRANSFERASE"/>
    <property type="match status" value="1"/>
</dbReference>
<keyword evidence="3" id="KW-1185">Reference proteome</keyword>
<dbReference type="Gene3D" id="3.40.630.30">
    <property type="match status" value="1"/>
</dbReference>
<dbReference type="Pfam" id="PF00583">
    <property type="entry name" value="Acetyltransf_1"/>
    <property type="match status" value="1"/>
</dbReference>
<gene>
    <name evidence="2" type="ORF">ABID28_001434</name>
</gene>
<dbReference type="PROSITE" id="PS51186">
    <property type="entry name" value="GNAT"/>
    <property type="match status" value="1"/>
</dbReference>
<dbReference type="InterPro" id="IPR050276">
    <property type="entry name" value="MshD_Acetyltransferase"/>
</dbReference>
<feature type="domain" description="N-acetyltransferase" evidence="1">
    <location>
        <begin position="9"/>
        <end position="173"/>
    </location>
</feature>
<organism evidence="2 3">
    <name type="scientific">Streptococcus porcorum</name>
    <dbReference type="NCBI Taxonomy" id="701526"/>
    <lineage>
        <taxon>Bacteria</taxon>
        <taxon>Bacillati</taxon>
        <taxon>Bacillota</taxon>
        <taxon>Bacilli</taxon>
        <taxon>Lactobacillales</taxon>
        <taxon>Streptococcaceae</taxon>
        <taxon>Streptococcus</taxon>
    </lineage>
</organism>
<dbReference type="CDD" id="cd04301">
    <property type="entry name" value="NAT_SF"/>
    <property type="match status" value="1"/>
</dbReference>
<proteinExistence type="predicted"/>
<reference evidence="2 3" key="1">
    <citation type="submission" date="2024-06" db="EMBL/GenBank/DDBJ databases">
        <title>Genomic Encyclopedia of Type Strains, Phase IV (KMG-IV): sequencing the most valuable type-strain genomes for metagenomic binning, comparative biology and taxonomic classification.</title>
        <authorList>
            <person name="Goeker M."/>
        </authorList>
    </citation>
    <scope>NUCLEOTIDE SEQUENCE [LARGE SCALE GENOMIC DNA]</scope>
    <source>
        <strain evidence="2 3">DSM 28302</strain>
    </source>
</reference>
<dbReference type="InterPro" id="IPR000182">
    <property type="entry name" value="GNAT_dom"/>
</dbReference>
<comment type="caution">
    <text evidence="2">The sequence shown here is derived from an EMBL/GenBank/DDBJ whole genome shotgun (WGS) entry which is preliminary data.</text>
</comment>
<dbReference type="InterPro" id="IPR016181">
    <property type="entry name" value="Acyl_CoA_acyltransferase"/>
</dbReference>
<dbReference type="EMBL" id="JBEPLN010000025">
    <property type="protein sequence ID" value="MET3634775.1"/>
    <property type="molecule type" value="Genomic_DNA"/>
</dbReference>
<sequence>MTETTLDIIEASPLDAEALLEALLLIKEETDYIAWQTSSDSFTKEALKDFLEWSSASTNNICLVAKTPETILGLINIKGEEDPALSHIGDVFIAVKRDYWGYGIGQVLLETAVNWALETREIRRLELTVQKRNKRAIHIYEKFGFEIEGLKKRGIRTKDGEFLDVYLMSKLIN</sequence>
<dbReference type="SUPFAM" id="SSF55729">
    <property type="entry name" value="Acyl-CoA N-acyltransferases (Nat)"/>
    <property type="match status" value="1"/>
</dbReference>
<evidence type="ECO:0000313" key="2">
    <source>
        <dbReference type="EMBL" id="MET3634775.1"/>
    </source>
</evidence>
<evidence type="ECO:0000259" key="1">
    <source>
        <dbReference type="PROSITE" id="PS51186"/>
    </source>
</evidence>
<dbReference type="Proteomes" id="UP001549037">
    <property type="component" value="Unassembled WGS sequence"/>
</dbReference>
<evidence type="ECO:0000313" key="3">
    <source>
        <dbReference type="Proteomes" id="UP001549037"/>
    </source>
</evidence>
<name>A0ABV2JG89_9STRE</name>